<keyword evidence="4 6" id="KW-1133">Transmembrane helix</keyword>
<evidence type="ECO:0000313" key="7">
    <source>
        <dbReference type="EMBL" id="KAJ0985734.1"/>
    </source>
</evidence>
<dbReference type="InterPro" id="IPR002528">
    <property type="entry name" value="MATE_fam"/>
</dbReference>
<evidence type="ECO:0000256" key="6">
    <source>
        <dbReference type="RuleBase" id="RU004914"/>
    </source>
</evidence>
<dbReference type="GO" id="GO:0015297">
    <property type="term" value="F:antiporter activity"/>
    <property type="evidence" value="ECO:0007669"/>
    <property type="project" value="InterPro"/>
</dbReference>
<evidence type="ECO:0000256" key="5">
    <source>
        <dbReference type="ARBA" id="ARBA00023136"/>
    </source>
</evidence>
<feature type="transmembrane region" description="Helical" evidence="6">
    <location>
        <begin position="181"/>
        <end position="200"/>
    </location>
</feature>
<feature type="transmembrane region" description="Helical" evidence="6">
    <location>
        <begin position="212"/>
        <end position="232"/>
    </location>
</feature>
<dbReference type="OrthoDB" id="2126698at2759"/>
<feature type="transmembrane region" description="Helical" evidence="6">
    <location>
        <begin position="405"/>
        <end position="430"/>
    </location>
</feature>
<gene>
    <name evidence="7" type="ORF">J5N97_004090</name>
</gene>
<dbReference type="PANTHER" id="PTHR11206">
    <property type="entry name" value="MULTIDRUG RESISTANCE PROTEIN"/>
    <property type="match status" value="1"/>
</dbReference>
<dbReference type="GO" id="GO:0016020">
    <property type="term" value="C:membrane"/>
    <property type="evidence" value="ECO:0007669"/>
    <property type="project" value="UniProtKB-SubCell"/>
</dbReference>
<evidence type="ECO:0000256" key="1">
    <source>
        <dbReference type="ARBA" id="ARBA00004141"/>
    </source>
</evidence>
<keyword evidence="5 6" id="KW-0472">Membrane</keyword>
<evidence type="ECO:0000256" key="4">
    <source>
        <dbReference type="ARBA" id="ARBA00022989"/>
    </source>
</evidence>
<accession>A0A9D5D746</accession>
<dbReference type="GO" id="GO:0042910">
    <property type="term" value="F:xenobiotic transmembrane transporter activity"/>
    <property type="evidence" value="ECO:0007669"/>
    <property type="project" value="InterPro"/>
</dbReference>
<dbReference type="InterPro" id="IPR045069">
    <property type="entry name" value="MATE_euk"/>
</dbReference>
<proteinExistence type="inferred from homology"/>
<dbReference type="Pfam" id="PF01554">
    <property type="entry name" value="MatE"/>
    <property type="match status" value="2"/>
</dbReference>
<comment type="subcellular location">
    <subcellularLocation>
        <location evidence="1">Membrane</location>
        <topology evidence="1">Multi-pass membrane protein</topology>
    </subcellularLocation>
</comment>
<dbReference type="CDD" id="cd13132">
    <property type="entry name" value="MATE_eukaryotic"/>
    <property type="match status" value="1"/>
</dbReference>
<feature type="transmembrane region" description="Helical" evidence="6">
    <location>
        <begin position="32"/>
        <end position="49"/>
    </location>
</feature>
<keyword evidence="8" id="KW-1185">Reference proteome</keyword>
<evidence type="ECO:0000256" key="3">
    <source>
        <dbReference type="ARBA" id="ARBA00022692"/>
    </source>
</evidence>
<keyword evidence="3 6" id="KW-0812">Transmembrane</keyword>
<dbReference type="Proteomes" id="UP001085076">
    <property type="component" value="Miscellaneous, Linkage group lg01"/>
</dbReference>
<comment type="caution">
    <text evidence="6">Lacks conserved residue(s) required for the propagation of feature annotation.</text>
</comment>
<sequence length="453" mass="49589">MEEGLLRSSESFQEEEKTECVRELIREEGWRLACIAGPMVAATLAQFFAQVVSSMMVGHLGELQLSSAAIATSLTGVTGFSLLLGMASGLETLCGQAYGARQYQMLGIHTYRAMLSLLIVCIPISSIWVSMERLLTFIGQDPEISHEAGKYALWLIPALFACALTQPMMKFLQSQSLVIPMVLSSIATLCFHIPLCWLMVFKSGLGNVGAALSMSISYWLNALILGLYIKFSDSCKPTRAPLSMEAFKGINEFLRLAVPSAVMICLEWWSFELLILLSGILPNPKLETSVLSVCLNSISFLYTIPYGLGAAARCVIAVSGTVFALRRTLGYAYSNEKEVIDYVTRMTPLLCISVIMDSLQGVLSGVARGCGWQHVGAYVNLCAFYLFGIPMAILLAFLMHLQGKGLWIGILGGATVQTTLLAIITCSINWQHQANKARQRTFEEKLLLENGLK</sequence>
<feature type="transmembrane region" description="Helical" evidence="6">
    <location>
        <begin position="300"/>
        <end position="325"/>
    </location>
</feature>
<feature type="transmembrane region" description="Helical" evidence="6">
    <location>
        <begin position="111"/>
        <end position="131"/>
    </location>
</feature>
<protein>
    <recommendedName>
        <fullName evidence="6">Protein DETOXIFICATION</fullName>
    </recommendedName>
    <alternativeName>
        <fullName evidence="6">Multidrug and toxic compound extrusion protein</fullName>
    </alternativeName>
</protein>
<evidence type="ECO:0000313" key="8">
    <source>
        <dbReference type="Proteomes" id="UP001085076"/>
    </source>
</evidence>
<reference evidence="7" key="2">
    <citation type="journal article" date="2022" name="Hortic Res">
        <title>The genome of Dioscorea zingiberensis sheds light on the biosynthesis, origin and evolution of the medicinally important diosgenin saponins.</title>
        <authorList>
            <person name="Li Y."/>
            <person name="Tan C."/>
            <person name="Li Z."/>
            <person name="Guo J."/>
            <person name="Li S."/>
            <person name="Chen X."/>
            <person name="Wang C."/>
            <person name="Dai X."/>
            <person name="Yang H."/>
            <person name="Song W."/>
            <person name="Hou L."/>
            <person name="Xu J."/>
            <person name="Tong Z."/>
            <person name="Xu A."/>
            <person name="Yuan X."/>
            <person name="Wang W."/>
            <person name="Yang Q."/>
            <person name="Chen L."/>
            <person name="Sun Z."/>
            <person name="Wang K."/>
            <person name="Pan B."/>
            <person name="Chen J."/>
            <person name="Bao Y."/>
            <person name="Liu F."/>
            <person name="Qi X."/>
            <person name="Gang D.R."/>
            <person name="Wen J."/>
            <person name="Li J."/>
        </authorList>
    </citation>
    <scope>NUCLEOTIDE SEQUENCE</scope>
    <source>
        <strain evidence="7">Dzin_1.0</strain>
    </source>
</reference>
<feature type="transmembrane region" description="Helical" evidence="6">
    <location>
        <begin position="69"/>
        <end position="90"/>
    </location>
</feature>
<dbReference type="NCBIfam" id="TIGR00797">
    <property type="entry name" value="matE"/>
    <property type="match status" value="1"/>
</dbReference>
<name>A0A9D5D746_9LILI</name>
<reference evidence="7" key="1">
    <citation type="submission" date="2021-03" db="EMBL/GenBank/DDBJ databases">
        <authorList>
            <person name="Li Z."/>
            <person name="Yang C."/>
        </authorList>
    </citation>
    <scope>NUCLEOTIDE SEQUENCE</scope>
    <source>
        <strain evidence="7">Dzin_1.0</strain>
        <tissue evidence="7">Leaf</tissue>
    </source>
</reference>
<comment type="similarity">
    <text evidence="2 6">Belongs to the multi antimicrobial extrusion (MATE) (TC 2.A.66.1) family.</text>
</comment>
<organism evidence="7 8">
    <name type="scientific">Dioscorea zingiberensis</name>
    <dbReference type="NCBI Taxonomy" id="325984"/>
    <lineage>
        <taxon>Eukaryota</taxon>
        <taxon>Viridiplantae</taxon>
        <taxon>Streptophyta</taxon>
        <taxon>Embryophyta</taxon>
        <taxon>Tracheophyta</taxon>
        <taxon>Spermatophyta</taxon>
        <taxon>Magnoliopsida</taxon>
        <taxon>Liliopsida</taxon>
        <taxon>Dioscoreales</taxon>
        <taxon>Dioscoreaceae</taxon>
        <taxon>Dioscorea</taxon>
    </lineage>
</organism>
<comment type="caution">
    <text evidence="7">The sequence shown here is derived from an EMBL/GenBank/DDBJ whole genome shotgun (WGS) entry which is preliminary data.</text>
</comment>
<dbReference type="AlphaFoldDB" id="A0A9D5D746"/>
<feature type="transmembrane region" description="Helical" evidence="6">
    <location>
        <begin position="378"/>
        <end position="399"/>
    </location>
</feature>
<dbReference type="EMBL" id="JAGGNH010000001">
    <property type="protein sequence ID" value="KAJ0985734.1"/>
    <property type="molecule type" value="Genomic_DNA"/>
</dbReference>
<evidence type="ECO:0000256" key="2">
    <source>
        <dbReference type="ARBA" id="ARBA00010199"/>
    </source>
</evidence>
<dbReference type="GO" id="GO:1990961">
    <property type="term" value="P:xenobiotic detoxification by transmembrane export across the plasma membrane"/>
    <property type="evidence" value="ECO:0007669"/>
    <property type="project" value="InterPro"/>
</dbReference>